<dbReference type="HOGENOM" id="CLU_055524_4_0_1"/>
<evidence type="ECO:0000256" key="1">
    <source>
        <dbReference type="ARBA" id="ARBA00004141"/>
    </source>
</evidence>
<dbReference type="Pfam" id="PF00335">
    <property type="entry name" value="Tetraspanin"/>
    <property type="match status" value="1"/>
</dbReference>
<dbReference type="OMA" id="YDNSTWQ"/>
<sequence>MAIGCGAKCAKFLLIIFNAIFWLSGACVLGVGLWLLLDDNASKVFDLAIEASGDNTLKTACYILIGIGAFVFLVGFLGCCGAIRESKCLLGLYIFALVIVFVVELAAGILAALYKDTITKELKEHLEKAITQKPYYNDDDSYTGWGLTVNFVQAKFECCGMIKESAGDYVNYNGTGPFPYTCCKLKEDVNLDQASKAQVENVENWDECKAENENQFFKAPCYDQVLAWIEDNLIILIGVGIGIACLEIFGFIFAVCLCRNTGDEE</sequence>
<dbReference type="STRING" id="283909.R7THV6"/>
<keyword evidence="4 6" id="KW-1133">Transmembrane helix</keyword>
<gene>
    <name evidence="7" type="ORF">CAPTEDRAFT_20913</name>
</gene>
<accession>R7THV6</accession>
<dbReference type="EnsemblMetazoa" id="CapteT20913">
    <property type="protein sequence ID" value="CapteP20913"/>
    <property type="gene ID" value="CapteG20913"/>
</dbReference>
<evidence type="ECO:0000256" key="2">
    <source>
        <dbReference type="ARBA" id="ARBA00006840"/>
    </source>
</evidence>
<evidence type="ECO:0000313" key="8">
    <source>
        <dbReference type="EnsemblMetazoa" id="CapteP20913"/>
    </source>
</evidence>
<protein>
    <recommendedName>
        <fullName evidence="6">Tetraspanin</fullName>
    </recommendedName>
</protein>
<dbReference type="OrthoDB" id="10033535at2759"/>
<feature type="transmembrane region" description="Helical" evidence="6">
    <location>
        <begin position="90"/>
        <end position="114"/>
    </location>
</feature>
<reference evidence="9" key="1">
    <citation type="submission" date="2012-12" db="EMBL/GenBank/DDBJ databases">
        <authorList>
            <person name="Hellsten U."/>
            <person name="Grimwood J."/>
            <person name="Chapman J.A."/>
            <person name="Shapiro H."/>
            <person name="Aerts A."/>
            <person name="Otillar R.P."/>
            <person name="Terry A.Y."/>
            <person name="Boore J.L."/>
            <person name="Simakov O."/>
            <person name="Marletaz F."/>
            <person name="Cho S.-J."/>
            <person name="Edsinger-Gonzales E."/>
            <person name="Havlak P."/>
            <person name="Kuo D.-H."/>
            <person name="Larsson T."/>
            <person name="Lv J."/>
            <person name="Arendt D."/>
            <person name="Savage R."/>
            <person name="Osoegawa K."/>
            <person name="de Jong P."/>
            <person name="Lindberg D.R."/>
            <person name="Seaver E.C."/>
            <person name="Weisblat D.A."/>
            <person name="Putnam N.H."/>
            <person name="Grigoriev I.V."/>
            <person name="Rokhsar D.S."/>
        </authorList>
    </citation>
    <scope>NUCLEOTIDE SEQUENCE</scope>
    <source>
        <strain evidence="9">I ESC-2004</strain>
    </source>
</reference>
<evidence type="ECO:0000256" key="4">
    <source>
        <dbReference type="ARBA" id="ARBA00022989"/>
    </source>
</evidence>
<proteinExistence type="inferred from homology"/>
<evidence type="ECO:0000313" key="7">
    <source>
        <dbReference type="EMBL" id="ELT93393.1"/>
    </source>
</evidence>
<reference evidence="7 9" key="2">
    <citation type="journal article" date="2013" name="Nature">
        <title>Insights into bilaterian evolution from three spiralian genomes.</title>
        <authorList>
            <person name="Simakov O."/>
            <person name="Marletaz F."/>
            <person name="Cho S.J."/>
            <person name="Edsinger-Gonzales E."/>
            <person name="Havlak P."/>
            <person name="Hellsten U."/>
            <person name="Kuo D.H."/>
            <person name="Larsson T."/>
            <person name="Lv J."/>
            <person name="Arendt D."/>
            <person name="Savage R."/>
            <person name="Osoegawa K."/>
            <person name="de Jong P."/>
            <person name="Grimwood J."/>
            <person name="Chapman J.A."/>
            <person name="Shapiro H."/>
            <person name="Aerts A."/>
            <person name="Otillar R.P."/>
            <person name="Terry A.Y."/>
            <person name="Boore J.L."/>
            <person name="Grigoriev I.V."/>
            <person name="Lindberg D.R."/>
            <person name="Seaver E.C."/>
            <person name="Weisblat D.A."/>
            <person name="Putnam N.H."/>
            <person name="Rokhsar D.S."/>
        </authorList>
    </citation>
    <scope>NUCLEOTIDE SEQUENCE</scope>
    <source>
        <strain evidence="7 9">I ESC-2004</strain>
    </source>
</reference>
<dbReference type="InterPro" id="IPR018499">
    <property type="entry name" value="Tetraspanin/Peripherin"/>
</dbReference>
<dbReference type="InterPro" id="IPR008952">
    <property type="entry name" value="Tetraspanin_EC2_sf"/>
</dbReference>
<organism evidence="7">
    <name type="scientific">Capitella teleta</name>
    <name type="common">Polychaete worm</name>
    <dbReference type="NCBI Taxonomy" id="283909"/>
    <lineage>
        <taxon>Eukaryota</taxon>
        <taxon>Metazoa</taxon>
        <taxon>Spiralia</taxon>
        <taxon>Lophotrochozoa</taxon>
        <taxon>Annelida</taxon>
        <taxon>Polychaeta</taxon>
        <taxon>Sedentaria</taxon>
        <taxon>Scolecida</taxon>
        <taxon>Capitellidae</taxon>
        <taxon>Capitella</taxon>
    </lineage>
</organism>
<evidence type="ECO:0000256" key="3">
    <source>
        <dbReference type="ARBA" id="ARBA00022692"/>
    </source>
</evidence>
<dbReference type="SUPFAM" id="SSF48652">
    <property type="entry name" value="Tetraspanin"/>
    <property type="match status" value="1"/>
</dbReference>
<reference evidence="8" key="3">
    <citation type="submission" date="2015-06" db="UniProtKB">
        <authorList>
            <consortium name="EnsemblMetazoa"/>
        </authorList>
    </citation>
    <scope>IDENTIFICATION</scope>
</reference>
<keyword evidence="5 6" id="KW-0472">Membrane</keyword>
<dbReference type="InterPro" id="IPR000301">
    <property type="entry name" value="Tetraspanin_animals"/>
</dbReference>
<dbReference type="PANTHER" id="PTHR19282:SF544">
    <property type="entry name" value="TETRASPANIN"/>
    <property type="match status" value="1"/>
</dbReference>
<dbReference type="EMBL" id="AMQN01012803">
    <property type="status" value="NOT_ANNOTATED_CDS"/>
    <property type="molecule type" value="Genomic_DNA"/>
</dbReference>
<evidence type="ECO:0000256" key="6">
    <source>
        <dbReference type="RuleBase" id="RU361218"/>
    </source>
</evidence>
<comment type="similarity">
    <text evidence="2 6">Belongs to the tetraspanin (TM4SF) family.</text>
</comment>
<dbReference type="AlphaFoldDB" id="R7THV6"/>
<dbReference type="Proteomes" id="UP000014760">
    <property type="component" value="Unassembled WGS sequence"/>
</dbReference>
<dbReference type="PANTHER" id="PTHR19282">
    <property type="entry name" value="TETRASPANIN"/>
    <property type="match status" value="1"/>
</dbReference>
<name>R7THV6_CAPTE</name>
<dbReference type="PROSITE" id="PS00421">
    <property type="entry name" value="TM4_1"/>
    <property type="match status" value="1"/>
</dbReference>
<dbReference type="PIRSF" id="PIRSF002419">
    <property type="entry name" value="Tetraspanin"/>
    <property type="match status" value="1"/>
</dbReference>
<dbReference type="EMBL" id="KB309766">
    <property type="protein sequence ID" value="ELT93393.1"/>
    <property type="molecule type" value="Genomic_DNA"/>
</dbReference>
<dbReference type="GO" id="GO:0005886">
    <property type="term" value="C:plasma membrane"/>
    <property type="evidence" value="ECO:0007669"/>
    <property type="project" value="TreeGrafter"/>
</dbReference>
<keyword evidence="3 6" id="KW-0812">Transmembrane</keyword>
<dbReference type="InterPro" id="IPR018503">
    <property type="entry name" value="Tetraspanin_CS"/>
</dbReference>
<comment type="subcellular location">
    <subcellularLocation>
        <location evidence="1 6">Membrane</location>
        <topology evidence="1 6">Multi-pass membrane protein</topology>
    </subcellularLocation>
</comment>
<evidence type="ECO:0000256" key="5">
    <source>
        <dbReference type="ARBA" id="ARBA00023136"/>
    </source>
</evidence>
<feature type="transmembrane region" description="Helical" evidence="6">
    <location>
        <begin position="62"/>
        <end position="83"/>
    </location>
</feature>
<dbReference type="Gene3D" id="1.10.1450.10">
    <property type="entry name" value="Tetraspanin"/>
    <property type="match status" value="1"/>
</dbReference>
<dbReference type="PRINTS" id="PR00259">
    <property type="entry name" value="TMFOUR"/>
</dbReference>
<evidence type="ECO:0000313" key="9">
    <source>
        <dbReference type="Proteomes" id="UP000014760"/>
    </source>
</evidence>
<feature type="transmembrane region" description="Helical" evidence="6">
    <location>
        <begin position="233"/>
        <end position="258"/>
    </location>
</feature>
<dbReference type="FunCoup" id="R7THV6">
    <property type="interactions" value="262"/>
</dbReference>
<keyword evidence="9" id="KW-1185">Reference proteome</keyword>
<feature type="transmembrane region" description="Helical" evidence="6">
    <location>
        <begin position="12"/>
        <end position="37"/>
    </location>
</feature>